<protein>
    <recommendedName>
        <fullName evidence="3">Reverse transcriptase</fullName>
    </recommendedName>
</protein>
<gene>
    <name evidence="1" type="ORF">ACH5RR_021402</name>
</gene>
<name>A0ABD2ZIF8_9GENT</name>
<dbReference type="AlphaFoldDB" id="A0ABD2ZIF8"/>
<organism evidence="1 2">
    <name type="scientific">Cinchona calisaya</name>
    <dbReference type="NCBI Taxonomy" id="153742"/>
    <lineage>
        <taxon>Eukaryota</taxon>
        <taxon>Viridiplantae</taxon>
        <taxon>Streptophyta</taxon>
        <taxon>Embryophyta</taxon>
        <taxon>Tracheophyta</taxon>
        <taxon>Spermatophyta</taxon>
        <taxon>Magnoliopsida</taxon>
        <taxon>eudicotyledons</taxon>
        <taxon>Gunneridae</taxon>
        <taxon>Pentapetalae</taxon>
        <taxon>asterids</taxon>
        <taxon>lamiids</taxon>
        <taxon>Gentianales</taxon>
        <taxon>Rubiaceae</taxon>
        <taxon>Cinchonoideae</taxon>
        <taxon>Cinchoneae</taxon>
        <taxon>Cinchona</taxon>
    </lineage>
</organism>
<sequence>MMKYNIQKFGFDFYPRCWQLEISHLIFADDLFLLSAGTKLSMIVFKHTMEDFEAISGLRSNLQKCNLFAVSNTNGLYQEFFVFSGINKAIHPVTYLGVPLLSSKLGNRDCNVLVDKMVKRLKSWANKKLSYRGRL</sequence>
<evidence type="ECO:0000313" key="1">
    <source>
        <dbReference type="EMBL" id="KAL3518813.1"/>
    </source>
</evidence>
<dbReference type="PANTHER" id="PTHR33116:SF84">
    <property type="entry name" value="RNA-DIRECTED DNA POLYMERASE"/>
    <property type="match status" value="1"/>
</dbReference>
<dbReference type="Proteomes" id="UP001630127">
    <property type="component" value="Unassembled WGS sequence"/>
</dbReference>
<evidence type="ECO:0008006" key="3">
    <source>
        <dbReference type="Google" id="ProtNLM"/>
    </source>
</evidence>
<accession>A0ABD2ZIF8</accession>
<comment type="caution">
    <text evidence="1">The sequence shown here is derived from an EMBL/GenBank/DDBJ whole genome shotgun (WGS) entry which is preliminary data.</text>
</comment>
<reference evidence="1 2" key="1">
    <citation type="submission" date="2024-11" db="EMBL/GenBank/DDBJ databases">
        <title>A near-complete genome assembly of Cinchona calisaya.</title>
        <authorList>
            <person name="Lian D.C."/>
            <person name="Zhao X.W."/>
            <person name="Wei L."/>
        </authorList>
    </citation>
    <scope>NUCLEOTIDE SEQUENCE [LARGE SCALE GENOMIC DNA]</scope>
    <source>
        <tissue evidence="1">Nenye</tissue>
    </source>
</reference>
<keyword evidence="2" id="KW-1185">Reference proteome</keyword>
<proteinExistence type="predicted"/>
<dbReference type="PANTHER" id="PTHR33116">
    <property type="entry name" value="REVERSE TRANSCRIPTASE ZINC-BINDING DOMAIN-CONTAINING PROTEIN-RELATED-RELATED"/>
    <property type="match status" value="1"/>
</dbReference>
<evidence type="ECO:0000313" key="2">
    <source>
        <dbReference type="Proteomes" id="UP001630127"/>
    </source>
</evidence>
<dbReference type="EMBL" id="JBJUIK010000009">
    <property type="protein sequence ID" value="KAL3518813.1"/>
    <property type="molecule type" value="Genomic_DNA"/>
</dbReference>